<keyword evidence="2 7" id="KW-0813">Transport</keyword>
<dbReference type="EMBL" id="CP102290">
    <property type="protein sequence ID" value="UWP61179.1"/>
    <property type="molecule type" value="Genomic_DNA"/>
</dbReference>
<evidence type="ECO:0000313" key="9">
    <source>
        <dbReference type="EMBL" id="UWP61179.1"/>
    </source>
</evidence>
<evidence type="ECO:0000256" key="2">
    <source>
        <dbReference type="ARBA" id="ARBA00022448"/>
    </source>
</evidence>
<keyword evidence="4 7" id="KW-0812">Transmembrane</keyword>
<feature type="transmembrane region" description="Helical" evidence="7">
    <location>
        <begin position="248"/>
        <end position="266"/>
    </location>
</feature>
<feature type="transmembrane region" description="Helical" evidence="7">
    <location>
        <begin position="111"/>
        <end position="132"/>
    </location>
</feature>
<feature type="domain" description="ABC transmembrane type-1" evidence="8">
    <location>
        <begin position="76"/>
        <end position="267"/>
    </location>
</feature>
<evidence type="ECO:0000256" key="1">
    <source>
        <dbReference type="ARBA" id="ARBA00004651"/>
    </source>
</evidence>
<proteinExistence type="inferred from homology"/>
<feature type="transmembrane region" description="Helical" evidence="7">
    <location>
        <begin position="12"/>
        <end position="38"/>
    </location>
</feature>
<evidence type="ECO:0000256" key="5">
    <source>
        <dbReference type="ARBA" id="ARBA00022989"/>
    </source>
</evidence>
<feature type="transmembrane region" description="Helical" evidence="7">
    <location>
        <begin position="188"/>
        <end position="207"/>
    </location>
</feature>
<sequence>MDQYKKAKGKKIASWGIASVLAVIWLVIAIVPFIYMVINSFKDRFEILSSGVFTLPESWYPANYMEILSGGFWKYFLNSVIVLLVSLVVLLALSAAASYPLSRFRFRFSGILFAVIVACMSIPIHITLIPVFKMTTNIGLYDTIWALIGPYVAFGLPISVFILTGFMKEIPREMEEAAMIDGCSKIQIFFRIMLPMCKPGLATLAIYNGVNIWNEFSFAYTLTQEKINRTLPLSIWEFKGQYTMNTPMILAVLTLTVVPMIILFIFTKDKLIEGMAAGAVKG</sequence>
<keyword evidence="3" id="KW-1003">Cell membrane</keyword>
<evidence type="ECO:0000259" key="8">
    <source>
        <dbReference type="PROSITE" id="PS50928"/>
    </source>
</evidence>
<keyword evidence="5 7" id="KW-1133">Transmembrane helix</keyword>
<dbReference type="PANTHER" id="PTHR43744:SF12">
    <property type="entry name" value="ABC TRANSPORTER PERMEASE PROTEIN MG189-RELATED"/>
    <property type="match status" value="1"/>
</dbReference>
<name>A0ABY5VKT1_9FIRM</name>
<evidence type="ECO:0000256" key="4">
    <source>
        <dbReference type="ARBA" id="ARBA00022692"/>
    </source>
</evidence>
<keyword evidence="10" id="KW-1185">Reference proteome</keyword>
<organism evidence="9 10">
    <name type="scientific">Ruminococcus gauvreauii</name>
    <dbReference type="NCBI Taxonomy" id="438033"/>
    <lineage>
        <taxon>Bacteria</taxon>
        <taxon>Bacillati</taxon>
        <taxon>Bacillota</taxon>
        <taxon>Clostridia</taxon>
        <taxon>Eubacteriales</taxon>
        <taxon>Oscillospiraceae</taxon>
        <taxon>Ruminococcus</taxon>
    </lineage>
</organism>
<protein>
    <submittedName>
        <fullName evidence="9">Carbohydrate ABC transporter permease</fullName>
    </submittedName>
</protein>
<dbReference type="Proteomes" id="UP001060164">
    <property type="component" value="Chromosome"/>
</dbReference>
<dbReference type="PANTHER" id="PTHR43744">
    <property type="entry name" value="ABC TRANSPORTER PERMEASE PROTEIN MG189-RELATED-RELATED"/>
    <property type="match status" value="1"/>
</dbReference>
<evidence type="ECO:0000256" key="6">
    <source>
        <dbReference type="ARBA" id="ARBA00023136"/>
    </source>
</evidence>
<feature type="transmembrane region" description="Helical" evidence="7">
    <location>
        <begin position="75"/>
        <end position="99"/>
    </location>
</feature>
<dbReference type="Pfam" id="PF00528">
    <property type="entry name" value="BPD_transp_1"/>
    <property type="match status" value="1"/>
</dbReference>
<comment type="subcellular location">
    <subcellularLocation>
        <location evidence="1 7">Cell membrane</location>
        <topology evidence="1 7">Multi-pass membrane protein</topology>
    </subcellularLocation>
</comment>
<feature type="transmembrane region" description="Helical" evidence="7">
    <location>
        <begin position="144"/>
        <end position="167"/>
    </location>
</feature>
<evidence type="ECO:0000256" key="3">
    <source>
        <dbReference type="ARBA" id="ARBA00022475"/>
    </source>
</evidence>
<evidence type="ECO:0000256" key="7">
    <source>
        <dbReference type="RuleBase" id="RU363032"/>
    </source>
</evidence>
<dbReference type="InterPro" id="IPR035906">
    <property type="entry name" value="MetI-like_sf"/>
</dbReference>
<dbReference type="RefSeq" id="WP_028527666.1">
    <property type="nucleotide sequence ID" value="NZ_CABLBR010000004.1"/>
</dbReference>
<comment type="similarity">
    <text evidence="7">Belongs to the binding-protein-dependent transport system permease family.</text>
</comment>
<dbReference type="CDD" id="cd06261">
    <property type="entry name" value="TM_PBP2"/>
    <property type="match status" value="1"/>
</dbReference>
<evidence type="ECO:0000313" key="10">
    <source>
        <dbReference type="Proteomes" id="UP001060164"/>
    </source>
</evidence>
<reference evidence="9" key="1">
    <citation type="journal article" date="2022" name="Cell">
        <title>Design, construction, and in vivo augmentation of a complex gut microbiome.</title>
        <authorList>
            <person name="Cheng A.G."/>
            <person name="Ho P.Y."/>
            <person name="Aranda-Diaz A."/>
            <person name="Jain S."/>
            <person name="Yu F.B."/>
            <person name="Meng X."/>
            <person name="Wang M."/>
            <person name="Iakiviak M."/>
            <person name="Nagashima K."/>
            <person name="Zhao A."/>
            <person name="Murugkar P."/>
            <person name="Patil A."/>
            <person name="Atabakhsh K."/>
            <person name="Weakley A."/>
            <person name="Yan J."/>
            <person name="Brumbaugh A.R."/>
            <person name="Higginbottom S."/>
            <person name="Dimas A."/>
            <person name="Shiver A.L."/>
            <person name="Deutschbauer A."/>
            <person name="Neff N."/>
            <person name="Sonnenburg J.L."/>
            <person name="Huang K.C."/>
            <person name="Fischbach M.A."/>
        </authorList>
    </citation>
    <scope>NUCLEOTIDE SEQUENCE</scope>
    <source>
        <strain evidence="9">DSM 19829</strain>
    </source>
</reference>
<dbReference type="Gene3D" id="1.10.3720.10">
    <property type="entry name" value="MetI-like"/>
    <property type="match status" value="1"/>
</dbReference>
<dbReference type="SUPFAM" id="SSF161098">
    <property type="entry name" value="MetI-like"/>
    <property type="match status" value="1"/>
</dbReference>
<dbReference type="InterPro" id="IPR000515">
    <property type="entry name" value="MetI-like"/>
</dbReference>
<keyword evidence="6 7" id="KW-0472">Membrane</keyword>
<dbReference type="PROSITE" id="PS50928">
    <property type="entry name" value="ABC_TM1"/>
    <property type="match status" value="1"/>
</dbReference>
<accession>A0ABY5VKT1</accession>
<gene>
    <name evidence="9" type="ORF">NQ502_09210</name>
</gene>